<feature type="chain" id="PRO_5036209064" evidence="2">
    <location>
        <begin position="20"/>
        <end position="177"/>
    </location>
</feature>
<feature type="compositionally biased region" description="Acidic residues" evidence="1">
    <location>
        <begin position="166"/>
        <end position="177"/>
    </location>
</feature>
<evidence type="ECO:0000313" key="3">
    <source>
        <dbReference type="EMBL" id="CAD7244966.1"/>
    </source>
</evidence>
<feature type="compositionally biased region" description="Basic and acidic residues" evidence="1">
    <location>
        <begin position="147"/>
        <end position="160"/>
    </location>
</feature>
<dbReference type="OrthoDB" id="535945at2759"/>
<proteinExistence type="predicted"/>
<dbReference type="InterPro" id="IPR050122">
    <property type="entry name" value="RTK"/>
</dbReference>
<feature type="region of interest" description="Disordered" evidence="1">
    <location>
        <begin position="126"/>
        <end position="177"/>
    </location>
</feature>
<dbReference type="Proteomes" id="UP000677054">
    <property type="component" value="Unassembled WGS sequence"/>
</dbReference>
<dbReference type="GO" id="GO:0007169">
    <property type="term" value="P:cell surface receptor protein tyrosine kinase signaling pathway"/>
    <property type="evidence" value="ECO:0007669"/>
    <property type="project" value="TreeGrafter"/>
</dbReference>
<dbReference type="GO" id="GO:0043235">
    <property type="term" value="C:receptor complex"/>
    <property type="evidence" value="ECO:0007669"/>
    <property type="project" value="TreeGrafter"/>
</dbReference>
<dbReference type="GO" id="GO:0005886">
    <property type="term" value="C:plasma membrane"/>
    <property type="evidence" value="ECO:0007669"/>
    <property type="project" value="TreeGrafter"/>
</dbReference>
<evidence type="ECO:0000313" key="4">
    <source>
        <dbReference type="Proteomes" id="UP000677054"/>
    </source>
</evidence>
<evidence type="ECO:0000256" key="1">
    <source>
        <dbReference type="SAM" id="MobiDB-lite"/>
    </source>
</evidence>
<dbReference type="AlphaFoldDB" id="A0A7R8X8K5"/>
<dbReference type="GO" id="GO:0004714">
    <property type="term" value="F:transmembrane receptor protein tyrosine kinase activity"/>
    <property type="evidence" value="ECO:0007669"/>
    <property type="project" value="TreeGrafter"/>
</dbReference>
<evidence type="ECO:0000256" key="2">
    <source>
        <dbReference type="SAM" id="SignalP"/>
    </source>
</evidence>
<keyword evidence="2" id="KW-0732">Signal</keyword>
<dbReference type="EMBL" id="CAJPEV010000747">
    <property type="protein sequence ID" value="CAG0888195.1"/>
    <property type="molecule type" value="Genomic_DNA"/>
</dbReference>
<dbReference type="PANTHER" id="PTHR24416:SF600">
    <property type="entry name" value="PDGF- AND VEGF-RECEPTOR RELATED, ISOFORM J"/>
    <property type="match status" value="1"/>
</dbReference>
<accession>A0A7R8X8K5</accession>
<gene>
    <name evidence="3" type="ORF">DSTB1V02_LOCUS4845</name>
</gene>
<reference evidence="3" key="1">
    <citation type="submission" date="2020-11" db="EMBL/GenBank/DDBJ databases">
        <authorList>
            <person name="Tran Van P."/>
        </authorList>
    </citation>
    <scope>NUCLEOTIDE SEQUENCE</scope>
</reference>
<feature type="compositionally biased region" description="Polar residues" evidence="1">
    <location>
        <begin position="128"/>
        <end position="145"/>
    </location>
</feature>
<protein>
    <submittedName>
        <fullName evidence="3">Uncharacterized protein</fullName>
    </submittedName>
</protein>
<feature type="signal peptide" evidence="2">
    <location>
        <begin position="1"/>
        <end position="19"/>
    </location>
</feature>
<dbReference type="PANTHER" id="PTHR24416">
    <property type="entry name" value="TYROSINE-PROTEIN KINASE RECEPTOR"/>
    <property type="match status" value="1"/>
</dbReference>
<organism evidence="3">
    <name type="scientific">Darwinula stevensoni</name>
    <dbReference type="NCBI Taxonomy" id="69355"/>
    <lineage>
        <taxon>Eukaryota</taxon>
        <taxon>Metazoa</taxon>
        <taxon>Ecdysozoa</taxon>
        <taxon>Arthropoda</taxon>
        <taxon>Crustacea</taxon>
        <taxon>Oligostraca</taxon>
        <taxon>Ostracoda</taxon>
        <taxon>Podocopa</taxon>
        <taxon>Podocopida</taxon>
        <taxon>Darwinulocopina</taxon>
        <taxon>Darwinuloidea</taxon>
        <taxon>Darwinulidae</taxon>
        <taxon>Darwinula</taxon>
    </lineage>
</organism>
<name>A0A7R8X8K5_9CRUS</name>
<sequence>MRETCVLFLLLLHSYKIMWKCWDVDPKERPHFSVLGEWLGDMMEKSEHQVCYKIMWKCWDVDPKERPHFSVLGEWLGDMMEKSEHQRYEELNKRFKEANSKYFQMNTDYLQMMSVPMPEYGYLRPRQVQHSQSPATGNLSYPTAKNPNRENSFRSNERNPRNIAESETEFEMEPMVM</sequence>
<dbReference type="EMBL" id="LR900264">
    <property type="protein sequence ID" value="CAD7244966.1"/>
    <property type="molecule type" value="Genomic_DNA"/>
</dbReference>
<keyword evidence="4" id="KW-1185">Reference proteome</keyword>